<dbReference type="SUPFAM" id="SSF56801">
    <property type="entry name" value="Acetyl-CoA synthetase-like"/>
    <property type="match status" value="1"/>
</dbReference>
<name>A0ABM8TVD8_9BURK</name>
<dbReference type="Pfam" id="PF00501">
    <property type="entry name" value="AMP-binding"/>
    <property type="match status" value="1"/>
</dbReference>
<accession>A0ABM8TVD8</accession>
<dbReference type="EMBL" id="CAJPVI010000086">
    <property type="protein sequence ID" value="CAG2160630.1"/>
    <property type="molecule type" value="Genomic_DNA"/>
</dbReference>
<feature type="domain" description="AMP-dependent synthetase/ligase" evidence="1">
    <location>
        <begin position="11"/>
        <end position="118"/>
    </location>
</feature>
<dbReference type="InterPro" id="IPR050237">
    <property type="entry name" value="ATP-dep_AMP-bd_enzyme"/>
</dbReference>
<evidence type="ECO:0000259" key="1">
    <source>
        <dbReference type="Pfam" id="PF00501"/>
    </source>
</evidence>
<dbReference type="PANTHER" id="PTHR43767:SF1">
    <property type="entry name" value="NONRIBOSOMAL PEPTIDE SYNTHASE PES1 (EUROFUNG)-RELATED"/>
    <property type="match status" value="1"/>
</dbReference>
<reference evidence="2 3" key="1">
    <citation type="submission" date="2021-03" db="EMBL/GenBank/DDBJ databases">
        <authorList>
            <person name="Peeters C."/>
        </authorList>
    </citation>
    <scope>NUCLEOTIDE SEQUENCE [LARGE SCALE GENOMIC DNA]</scope>
    <source>
        <strain evidence="2 3">LMG 26411</strain>
    </source>
</reference>
<sequence>MNTNLAHTLVRTARAYPSQAALFLGTEQLSTFAQLADRVARCAGGLRDWLGLHAGDRVALILKNCPQYVELLYGIWHAGLCAVPINAKLHPREIDDIVRDSGATVCFVTDVEAVTNAKTIAVDSTDYHALFAGRGVQVCRCGRGRPRLAVLHQRNDRQAKGRHAIAPESDRDVRGILQRCHEHRSRRQPHSRWADVPRLRALHRPAHRRRCESGHSIFGRLQCRRASTTSRK</sequence>
<keyword evidence="2" id="KW-0436">Ligase</keyword>
<dbReference type="InterPro" id="IPR000873">
    <property type="entry name" value="AMP-dep_synth/lig_dom"/>
</dbReference>
<dbReference type="Proteomes" id="UP000672657">
    <property type="component" value="Unassembled WGS sequence"/>
</dbReference>
<dbReference type="GO" id="GO:0008756">
    <property type="term" value="F:o-succinylbenzoate-CoA ligase activity"/>
    <property type="evidence" value="ECO:0007669"/>
    <property type="project" value="UniProtKB-EC"/>
</dbReference>
<organism evidence="2 3">
    <name type="scientific">Cupriavidus numazuensis</name>
    <dbReference type="NCBI Taxonomy" id="221992"/>
    <lineage>
        <taxon>Bacteria</taxon>
        <taxon>Pseudomonadati</taxon>
        <taxon>Pseudomonadota</taxon>
        <taxon>Betaproteobacteria</taxon>
        <taxon>Burkholderiales</taxon>
        <taxon>Burkholderiaceae</taxon>
        <taxon>Cupriavidus</taxon>
    </lineage>
</organism>
<dbReference type="EC" id="6.2.1.26" evidence="2"/>
<evidence type="ECO:0000313" key="3">
    <source>
        <dbReference type="Proteomes" id="UP000672657"/>
    </source>
</evidence>
<gene>
    <name evidence="2" type="primary">menE_8</name>
    <name evidence="2" type="ORF">LMG26411_07628</name>
</gene>
<protein>
    <submittedName>
        <fullName evidence="2">2-succinylbenzoate--CoA ligase</fullName>
        <ecNumber evidence="2">6.2.1.26</ecNumber>
    </submittedName>
</protein>
<evidence type="ECO:0000313" key="2">
    <source>
        <dbReference type="EMBL" id="CAG2160630.1"/>
    </source>
</evidence>
<keyword evidence="3" id="KW-1185">Reference proteome</keyword>
<comment type="caution">
    <text evidence="2">The sequence shown here is derived from an EMBL/GenBank/DDBJ whole genome shotgun (WGS) entry which is preliminary data.</text>
</comment>
<dbReference type="Gene3D" id="3.40.50.980">
    <property type="match status" value="1"/>
</dbReference>
<proteinExistence type="predicted"/>
<dbReference type="PANTHER" id="PTHR43767">
    <property type="entry name" value="LONG-CHAIN-FATTY-ACID--COA LIGASE"/>
    <property type="match status" value="1"/>
</dbReference>